<keyword evidence="2" id="KW-1185">Reference proteome</keyword>
<dbReference type="AlphaFoldDB" id="A0A927GRR5"/>
<reference evidence="1" key="1">
    <citation type="submission" date="2020-09" db="EMBL/GenBank/DDBJ databases">
        <title>A novel bacterium of genus Paenibacillus, isolated from South China Sea.</title>
        <authorList>
            <person name="Huang H."/>
            <person name="Mo K."/>
            <person name="Hu Y."/>
        </authorList>
    </citation>
    <scope>NUCLEOTIDE SEQUENCE</scope>
    <source>
        <strain evidence="1">IB182496</strain>
    </source>
</reference>
<evidence type="ECO:0000313" key="2">
    <source>
        <dbReference type="Proteomes" id="UP000621560"/>
    </source>
</evidence>
<organism evidence="1 2">
    <name type="scientific">Paenibacillus sabuli</name>
    <dbReference type="NCBI Taxonomy" id="2772509"/>
    <lineage>
        <taxon>Bacteria</taxon>
        <taxon>Bacillati</taxon>
        <taxon>Bacillota</taxon>
        <taxon>Bacilli</taxon>
        <taxon>Bacillales</taxon>
        <taxon>Paenibacillaceae</taxon>
        <taxon>Paenibacillus</taxon>
    </lineage>
</organism>
<dbReference type="SUPFAM" id="SSF51735">
    <property type="entry name" value="NAD(P)-binding Rossmann-fold domains"/>
    <property type="match status" value="1"/>
</dbReference>
<dbReference type="RefSeq" id="WP_190916094.1">
    <property type="nucleotide sequence ID" value="NZ_JACXIZ010000013.1"/>
</dbReference>
<evidence type="ECO:0000313" key="1">
    <source>
        <dbReference type="EMBL" id="MBD2844952.1"/>
    </source>
</evidence>
<proteinExistence type="predicted"/>
<evidence type="ECO:0008006" key="3">
    <source>
        <dbReference type="Google" id="ProtNLM"/>
    </source>
</evidence>
<name>A0A927GRR5_9BACL</name>
<protein>
    <recommendedName>
        <fullName evidence="3">Pyrroline-5-carboxylate reductase catalytic N-terminal domain-containing protein</fullName>
    </recommendedName>
</protein>
<comment type="caution">
    <text evidence="1">The sequence shown here is derived from an EMBL/GenBank/DDBJ whole genome shotgun (WGS) entry which is preliminary data.</text>
</comment>
<dbReference type="InterPro" id="IPR036291">
    <property type="entry name" value="NAD(P)-bd_dom_sf"/>
</dbReference>
<dbReference type="Gene3D" id="3.40.50.720">
    <property type="entry name" value="NAD(P)-binding Rossmann-like Domain"/>
    <property type="match status" value="1"/>
</dbReference>
<dbReference type="EMBL" id="JACXIZ010000013">
    <property type="protein sequence ID" value="MBD2844952.1"/>
    <property type="molecule type" value="Genomic_DNA"/>
</dbReference>
<gene>
    <name evidence="1" type="ORF">IDH44_07105</name>
</gene>
<dbReference type="Proteomes" id="UP000621560">
    <property type="component" value="Unassembled WGS sequence"/>
</dbReference>
<accession>A0A927GRR5</accession>
<sequence length="232" mass="24819">MLPSDHHHEHGTTAAIVGLGQLGELLARRVRVPRLLLISGRPEHARTLAAEIPRAEAATAGQLREAHIVCLALPAHALIAAYRELAPQLRPDVLLLNPATMLDTDEARAAGSHEWTACKLLGSVKALADGGTGLVVTDSEQARLRLEPLLTPLGPVTTGEEHWVRDCNTIATCAALEAALRIADGIRALGLPDSFAYTAQTMVARGVIQSYADGTLGHFARDILAQVLRERR</sequence>